<proteinExistence type="predicted"/>
<dbReference type="FunFam" id="1.10.340.30:FF:000009">
    <property type="entry name" value="DNA-3-methyladenine glycosylase I"/>
    <property type="match status" value="1"/>
</dbReference>
<evidence type="ECO:0000256" key="3">
    <source>
        <dbReference type="ARBA" id="ARBA00022801"/>
    </source>
</evidence>
<evidence type="ECO:0000256" key="4">
    <source>
        <dbReference type="ARBA" id="ARBA00022833"/>
    </source>
</evidence>
<keyword evidence="11" id="KW-1185">Reference proteome</keyword>
<evidence type="ECO:0000256" key="7">
    <source>
        <dbReference type="ARBA" id="ARBA00057608"/>
    </source>
</evidence>
<dbReference type="PANTHER" id="PTHR30037">
    <property type="entry name" value="DNA-3-METHYLADENINE GLYCOSYLASE 1"/>
    <property type="match status" value="1"/>
</dbReference>
<keyword evidence="5" id="KW-0234">DNA repair</keyword>
<dbReference type="AlphaFoldDB" id="A0A2T3J8V7"/>
<dbReference type="GO" id="GO:0008725">
    <property type="term" value="F:DNA-3-methyladenine glycosylase activity"/>
    <property type="evidence" value="ECO:0007669"/>
    <property type="project" value="UniProtKB-EC"/>
</dbReference>
<feature type="binding site" evidence="9">
    <location>
        <position position="193"/>
    </location>
    <ligand>
        <name>Zn(2+)</name>
        <dbReference type="ChEBI" id="CHEBI:29105"/>
    </ligand>
</feature>
<dbReference type="InterPro" id="IPR052891">
    <property type="entry name" value="DNA-3mA_glycosylase"/>
</dbReference>
<dbReference type="InterPro" id="IPR005019">
    <property type="entry name" value="Adenine_glyco"/>
</dbReference>
<evidence type="ECO:0000313" key="11">
    <source>
        <dbReference type="Proteomes" id="UP000240987"/>
    </source>
</evidence>
<organism evidence="10 11">
    <name type="scientific">Photobacterium frigidiphilum</name>
    <dbReference type="NCBI Taxonomy" id="264736"/>
    <lineage>
        <taxon>Bacteria</taxon>
        <taxon>Pseudomonadati</taxon>
        <taxon>Pseudomonadota</taxon>
        <taxon>Gammaproteobacteria</taxon>
        <taxon>Vibrionales</taxon>
        <taxon>Vibrionaceae</taxon>
        <taxon>Photobacterium</taxon>
    </lineage>
</organism>
<dbReference type="InterPro" id="IPR011257">
    <property type="entry name" value="DNA_glycosylase"/>
</dbReference>
<dbReference type="GO" id="GO:0006284">
    <property type="term" value="P:base-excision repair"/>
    <property type="evidence" value="ECO:0007669"/>
    <property type="project" value="InterPro"/>
</dbReference>
<dbReference type="EC" id="3.2.2.20" evidence="8"/>
<feature type="binding site" evidence="9">
    <location>
        <position position="23"/>
    </location>
    <ligand>
        <name>Zn(2+)</name>
        <dbReference type="ChEBI" id="CHEBI:29105"/>
    </ligand>
</feature>
<name>A0A2T3J8V7_9GAMM</name>
<comment type="catalytic activity">
    <reaction evidence="6">
        <text>Hydrolysis of alkylated DNA, releasing 3-methyladenine.</text>
        <dbReference type="EC" id="3.2.2.20"/>
    </reaction>
</comment>
<evidence type="ECO:0000256" key="1">
    <source>
        <dbReference type="ARBA" id="ARBA00022723"/>
    </source>
</evidence>
<evidence type="ECO:0000256" key="6">
    <source>
        <dbReference type="ARBA" id="ARBA00052558"/>
    </source>
</evidence>
<feature type="binding site" evidence="9">
    <location>
        <position position="189"/>
    </location>
    <ligand>
        <name>Zn(2+)</name>
        <dbReference type="ChEBI" id="CHEBI:29105"/>
    </ligand>
</feature>
<keyword evidence="4 9" id="KW-0862">Zinc</keyword>
<keyword evidence="1 9" id="KW-0479">Metal-binding</keyword>
<dbReference type="RefSeq" id="WP_107244972.1">
    <property type="nucleotide sequence ID" value="NZ_PYMJ01000034.1"/>
</dbReference>
<evidence type="ECO:0000256" key="9">
    <source>
        <dbReference type="PIRSR" id="PIRSR605019-1"/>
    </source>
</evidence>
<gene>
    <name evidence="10" type="ORF">C9J12_23760</name>
</gene>
<dbReference type="PANTHER" id="PTHR30037:SF4">
    <property type="entry name" value="DNA-3-METHYLADENINE GLYCOSYLASE I"/>
    <property type="match status" value="1"/>
</dbReference>
<comment type="caution">
    <text evidence="10">The sequence shown here is derived from an EMBL/GenBank/DDBJ whole genome shotgun (WGS) entry which is preliminary data.</text>
</comment>
<protein>
    <recommendedName>
        <fullName evidence="8">DNA-3-methyladenine glycosylase I</fullName>
        <ecNumber evidence="8">3.2.2.20</ecNumber>
    </recommendedName>
</protein>
<dbReference type="Gene3D" id="1.10.340.30">
    <property type="entry name" value="Hypothetical protein, domain 2"/>
    <property type="match status" value="1"/>
</dbReference>
<reference evidence="10 11" key="1">
    <citation type="submission" date="2018-01" db="EMBL/GenBank/DDBJ databases">
        <title>Whole genome sequencing of Histamine producing bacteria.</title>
        <authorList>
            <person name="Butler K."/>
        </authorList>
    </citation>
    <scope>NUCLEOTIDE SEQUENCE [LARGE SCALE GENOMIC DNA]</scope>
    <source>
        <strain evidence="10 11">JCM 12947</strain>
    </source>
</reference>
<comment type="function">
    <text evidence="7">Hydrolysis of the deoxyribose N-glycosidic bond to excise 3-methyladenine from the damaged DNA polymer formed by alkylation lesions.</text>
</comment>
<evidence type="ECO:0000256" key="2">
    <source>
        <dbReference type="ARBA" id="ARBA00022763"/>
    </source>
</evidence>
<dbReference type="EMBL" id="PYMJ01000034">
    <property type="protein sequence ID" value="PSU45222.1"/>
    <property type="molecule type" value="Genomic_DNA"/>
</dbReference>
<keyword evidence="3" id="KW-0378">Hydrolase</keyword>
<accession>A0A2T3J8V7</accession>
<evidence type="ECO:0000313" key="10">
    <source>
        <dbReference type="EMBL" id="PSU45222.1"/>
    </source>
</evidence>
<feature type="binding site" evidence="9">
    <location>
        <position position="10"/>
    </location>
    <ligand>
        <name>Zn(2+)</name>
        <dbReference type="ChEBI" id="CHEBI:29105"/>
    </ligand>
</feature>
<dbReference type="OrthoDB" id="9807664at2"/>
<keyword evidence="2" id="KW-0227">DNA damage</keyword>
<dbReference type="Proteomes" id="UP000240987">
    <property type="component" value="Unassembled WGS sequence"/>
</dbReference>
<sequence length="206" mass="23840">MDTISDKRTCAWALNHPIEREYHDKEWGKPNFDDKYLFEFITLEGAQAGLSWYTILKRREAYREAFKQYDLKTLIAVKQQAENLDDESHIDEVINQYDVIKHRNKIRSVFSNAEAALSLQQEYGSLSAALWQFVDGRPVVNTWTTPEQVPAITEQSKAMSKFLKKKGFKFIGETICYALMQATGMVNDHLVSCDCYEISKRIPKSL</sequence>
<dbReference type="GO" id="GO:0046872">
    <property type="term" value="F:metal ion binding"/>
    <property type="evidence" value="ECO:0007669"/>
    <property type="project" value="UniProtKB-KW"/>
</dbReference>
<evidence type="ECO:0000256" key="5">
    <source>
        <dbReference type="ARBA" id="ARBA00023204"/>
    </source>
</evidence>
<dbReference type="SUPFAM" id="SSF48150">
    <property type="entry name" value="DNA-glycosylase"/>
    <property type="match status" value="1"/>
</dbReference>
<dbReference type="Pfam" id="PF03352">
    <property type="entry name" value="Adenine_glyco"/>
    <property type="match status" value="1"/>
</dbReference>
<evidence type="ECO:0000256" key="8">
    <source>
        <dbReference type="ARBA" id="ARBA00066766"/>
    </source>
</evidence>